<reference evidence="2" key="1">
    <citation type="submission" date="2021-10" db="EMBL/GenBank/DDBJ databases">
        <authorList>
            <person name="Piombo E."/>
        </authorList>
    </citation>
    <scope>NUCLEOTIDE SEQUENCE</scope>
</reference>
<dbReference type="Pfam" id="PF00378">
    <property type="entry name" value="ECH_1"/>
    <property type="match status" value="1"/>
</dbReference>
<evidence type="ECO:0000313" key="2">
    <source>
        <dbReference type="EMBL" id="CAG9988735.1"/>
    </source>
</evidence>
<dbReference type="InterPro" id="IPR029045">
    <property type="entry name" value="ClpP/crotonase-like_dom_sf"/>
</dbReference>
<comment type="similarity">
    <text evidence="1">Belongs to the enoyl-CoA hydratase/isomerase family.</text>
</comment>
<name>A0A9N9UK90_9HYPO</name>
<comment type="caution">
    <text evidence="2">The sequence shown here is derived from an EMBL/GenBank/DDBJ whole genome shotgun (WGS) entry which is preliminary data.</text>
</comment>
<organism evidence="2 3">
    <name type="scientific">Clonostachys byssicola</name>
    <dbReference type="NCBI Taxonomy" id="160290"/>
    <lineage>
        <taxon>Eukaryota</taxon>
        <taxon>Fungi</taxon>
        <taxon>Dikarya</taxon>
        <taxon>Ascomycota</taxon>
        <taxon>Pezizomycotina</taxon>
        <taxon>Sordariomycetes</taxon>
        <taxon>Hypocreomycetidae</taxon>
        <taxon>Hypocreales</taxon>
        <taxon>Bionectriaceae</taxon>
        <taxon>Clonostachys</taxon>
    </lineage>
</organism>
<accession>A0A9N9UK90</accession>
<dbReference type="InterPro" id="IPR051683">
    <property type="entry name" value="Enoyl-CoA_Hydratase/Isomerase"/>
</dbReference>
<sequence length="287" mass="30992">MPQTSPRLVWTPVQIEGEIGTYKSGKNLKIVLRRPKNGNALNASMLARIKESYQKAANDDSISRIVLTAEGKFFCTGMDLGKSTTAVGQGEDAASRAFEQFTTLFETIQDSPKVTIAAINGMCYAGGIGLAFSSDIRLATVNATMALSEVRLGLCPAIISKYLVREWGLAFTREAMLSGRTISMAELKQIGAVHGLADDEVALSALLDEYLTNLSTCAPSASKMCKDLAQEAWLRGGTAEQDAAIYKMFKNMMGPDSESAIGLRNFQSGKRSTDWDSLNHRAIGSKL</sequence>
<gene>
    <name evidence="2" type="ORF">CBYS24578_00014147</name>
</gene>
<dbReference type="CDD" id="cd06558">
    <property type="entry name" value="crotonase-like"/>
    <property type="match status" value="1"/>
</dbReference>
<evidence type="ECO:0000256" key="1">
    <source>
        <dbReference type="ARBA" id="ARBA00005254"/>
    </source>
</evidence>
<keyword evidence="3" id="KW-1185">Reference proteome</keyword>
<dbReference type="Gene3D" id="3.90.226.10">
    <property type="entry name" value="2-enoyl-CoA Hydratase, Chain A, domain 1"/>
    <property type="match status" value="1"/>
</dbReference>
<evidence type="ECO:0000313" key="3">
    <source>
        <dbReference type="Proteomes" id="UP000754883"/>
    </source>
</evidence>
<dbReference type="Proteomes" id="UP000754883">
    <property type="component" value="Unassembled WGS sequence"/>
</dbReference>
<dbReference type="PANTHER" id="PTHR42964">
    <property type="entry name" value="ENOYL-COA HYDRATASE"/>
    <property type="match status" value="1"/>
</dbReference>
<dbReference type="OrthoDB" id="10253869at2759"/>
<protein>
    <submittedName>
        <fullName evidence="2">Uncharacterized protein</fullName>
    </submittedName>
</protein>
<dbReference type="AlphaFoldDB" id="A0A9N9UK90"/>
<dbReference type="EMBL" id="CABFNO020001454">
    <property type="protein sequence ID" value="CAG9988735.1"/>
    <property type="molecule type" value="Genomic_DNA"/>
</dbReference>
<proteinExistence type="inferred from homology"/>
<dbReference type="InterPro" id="IPR001753">
    <property type="entry name" value="Enoyl-CoA_hydra/iso"/>
</dbReference>
<dbReference type="PANTHER" id="PTHR42964:SF1">
    <property type="entry name" value="POLYKETIDE BIOSYNTHESIS ENOYL-COA HYDRATASE PKSH-RELATED"/>
    <property type="match status" value="1"/>
</dbReference>
<dbReference type="SUPFAM" id="SSF52096">
    <property type="entry name" value="ClpP/crotonase"/>
    <property type="match status" value="1"/>
</dbReference>